<dbReference type="GO" id="GO:0046872">
    <property type="term" value="F:metal ion binding"/>
    <property type="evidence" value="ECO:0007669"/>
    <property type="project" value="UniProtKB-KW"/>
</dbReference>
<feature type="active site" description="Proton donor" evidence="3">
    <location>
        <position position="409"/>
    </location>
</feature>
<feature type="binding site" evidence="5">
    <location>
        <position position="450"/>
    </location>
    <ligand>
        <name>Zn(2+)</name>
        <dbReference type="ChEBI" id="CHEBI:29105"/>
        <label>1</label>
    </ligand>
</feature>
<dbReference type="PROSITE" id="PS00126">
    <property type="entry name" value="PDEASE_I_1"/>
    <property type="match status" value="1"/>
</dbReference>
<name>A0A8J4EXD0_9CHLO</name>
<dbReference type="InterPro" id="IPR023174">
    <property type="entry name" value="PDEase_CS"/>
</dbReference>
<protein>
    <recommendedName>
        <fullName evidence="6">Phosphodiesterase</fullName>
        <ecNumber evidence="6">3.1.4.-</ecNumber>
    </recommendedName>
</protein>
<dbReference type="PRINTS" id="PR00387">
    <property type="entry name" value="PDIESTERASE1"/>
</dbReference>
<accession>A0A8J4EXD0</accession>
<gene>
    <name evidence="8" type="ORF">Vafri_4472</name>
</gene>
<sequence>MAIQLLEPKADLGKQGSAALFQQVRFLGYFKSLWDSLEGGTAGLVPPRRRHLCLMSTVPNTSRTLDGFTSYKFTRLSPEERSSFLVLNTLLRDEVEVRLSELFRNRECASPGCAIALQNGGLDQVISGFGHSVLPGVIPHEDLSNSEYLYKQFHLLRSLSSYARVTQIQLISGPNLSLPTVNTTTVKTVRRERNRQSSADGRIVNGTKVTSTVSSLIDICDRILKGLEVDLNIVEAVHQAVLRGDIITQPTRIEEELVSKEELDQDVGLNLLQLLGGKKLGERFAPAPESYDGEVIAGSMPGGSRSGGPTAAASVMAAAKEEVDTTGDEEKDVVAASLMPAMEAVLATVDEWRFNAFRLAEVTQGHPLSALGFWLMKRYDLISVFQLDATKLARFLRKIEDGYPDNPYHNKTHAADVLQGMHCLLTRGGLHRRLGEDVAIFASYLAAITHDYEHKGLNNDFLVRVGDELAFTYNDISPMENHHIAAAFKLMRQKDYNFIKKIPREKWVRLRRLLIDMVLATDMKQHFNILSKFQSKLQVKLRSTNFAAPNLSHLESPSHDDPLPISDDDADKSLVLQVGLKCADVGHLAAPWEVHHRWVSGLEEEFFRQGDKEKSMHMMVSPLMDRCKDGITKSQVGFFDIVALPLFYSWASVFHEALPLVRAVEDNCNRWRSLEMGRNAGSK</sequence>
<dbReference type="Pfam" id="PF00233">
    <property type="entry name" value="PDEase_I"/>
    <property type="match status" value="1"/>
</dbReference>
<dbReference type="SUPFAM" id="SSF109604">
    <property type="entry name" value="HD-domain/PDEase-like"/>
    <property type="match status" value="1"/>
</dbReference>
<feature type="binding site" evidence="5">
    <location>
        <position position="413"/>
    </location>
    <ligand>
        <name>Zn(2+)</name>
        <dbReference type="ChEBI" id="CHEBI:29105"/>
        <label>1</label>
    </ligand>
</feature>
<dbReference type="Gene3D" id="1.10.1300.10">
    <property type="entry name" value="3'5'-cyclic nucleotide phosphodiesterase, catalytic domain"/>
    <property type="match status" value="1"/>
</dbReference>
<dbReference type="EC" id="3.1.4.-" evidence="6"/>
<keyword evidence="9" id="KW-1185">Reference proteome</keyword>
<comment type="cofactor">
    <cofactor evidence="6">
        <name>a divalent metal cation</name>
        <dbReference type="ChEBI" id="CHEBI:60240"/>
    </cofactor>
    <text evidence="6">Binds 2 divalent metal cations per subunit. Site 1 may preferentially bind zinc ions, while site 2 has a preference for magnesium and/or manganese ions.</text>
</comment>
<dbReference type="InterPro" id="IPR002073">
    <property type="entry name" value="PDEase_catalytic_dom"/>
</dbReference>
<dbReference type="Proteomes" id="UP000747399">
    <property type="component" value="Unassembled WGS sequence"/>
</dbReference>
<dbReference type="PANTHER" id="PTHR11347">
    <property type="entry name" value="CYCLIC NUCLEOTIDE PHOSPHODIESTERASE"/>
    <property type="match status" value="1"/>
</dbReference>
<evidence type="ECO:0000256" key="5">
    <source>
        <dbReference type="PIRSR" id="PIRSR623088-3"/>
    </source>
</evidence>
<feature type="binding site" evidence="4">
    <location>
        <position position="584"/>
    </location>
    <ligand>
        <name>AMP</name>
        <dbReference type="ChEBI" id="CHEBI:456215"/>
    </ligand>
</feature>
<dbReference type="InterPro" id="IPR003607">
    <property type="entry name" value="HD/PDEase_dom"/>
</dbReference>
<organism evidence="8 9">
    <name type="scientific">Volvox africanus</name>
    <dbReference type="NCBI Taxonomy" id="51714"/>
    <lineage>
        <taxon>Eukaryota</taxon>
        <taxon>Viridiplantae</taxon>
        <taxon>Chlorophyta</taxon>
        <taxon>core chlorophytes</taxon>
        <taxon>Chlorophyceae</taxon>
        <taxon>CS clade</taxon>
        <taxon>Chlamydomonadales</taxon>
        <taxon>Volvocaceae</taxon>
        <taxon>Volvox</taxon>
    </lineage>
</organism>
<evidence type="ECO:0000256" key="2">
    <source>
        <dbReference type="ARBA" id="ARBA00022801"/>
    </source>
</evidence>
<comment type="similarity">
    <text evidence="6">Belongs to the cyclic nucleotide phosphodiesterase family.</text>
</comment>
<feature type="binding site" evidence="4">
    <location>
        <position position="451"/>
    </location>
    <ligand>
        <name>AMP</name>
        <dbReference type="ChEBI" id="CHEBI:456215"/>
    </ligand>
</feature>
<dbReference type="AlphaFoldDB" id="A0A8J4EXD0"/>
<comment type="caution">
    <text evidence="8">The sequence shown here is derived from an EMBL/GenBank/DDBJ whole genome shotgun (WGS) entry which is preliminary data.</text>
</comment>
<dbReference type="GO" id="GO:0007165">
    <property type="term" value="P:signal transduction"/>
    <property type="evidence" value="ECO:0007669"/>
    <property type="project" value="InterPro"/>
</dbReference>
<evidence type="ECO:0000313" key="9">
    <source>
        <dbReference type="Proteomes" id="UP000747399"/>
    </source>
</evidence>
<evidence type="ECO:0000259" key="7">
    <source>
        <dbReference type="PROSITE" id="PS51845"/>
    </source>
</evidence>
<proteinExistence type="inferred from homology"/>
<feature type="binding site" evidence="5">
    <location>
        <position position="451"/>
    </location>
    <ligand>
        <name>Zn(2+)</name>
        <dbReference type="ChEBI" id="CHEBI:29105"/>
        <label>2</label>
    </ligand>
</feature>
<dbReference type="PROSITE" id="PS51845">
    <property type="entry name" value="PDEASE_I_2"/>
    <property type="match status" value="1"/>
</dbReference>
<feature type="binding site" evidence="5">
    <location>
        <position position="451"/>
    </location>
    <ligand>
        <name>Zn(2+)</name>
        <dbReference type="ChEBI" id="CHEBI:29105"/>
        <label>1</label>
    </ligand>
</feature>
<dbReference type="InterPro" id="IPR036971">
    <property type="entry name" value="PDEase_catalytic_dom_sf"/>
</dbReference>
<keyword evidence="1 5" id="KW-0479">Metal-binding</keyword>
<evidence type="ECO:0000256" key="4">
    <source>
        <dbReference type="PIRSR" id="PIRSR623088-2"/>
    </source>
</evidence>
<dbReference type="CDD" id="cd00077">
    <property type="entry name" value="HDc"/>
    <property type="match status" value="1"/>
</dbReference>
<evidence type="ECO:0000256" key="3">
    <source>
        <dbReference type="PIRSR" id="PIRSR623088-1"/>
    </source>
</evidence>
<dbReference type="GO" id="GO:0004114">
    <property type="term" value="F:3',5'-cyclic-nucleotide phosphodiesterase activity"/>
    <property type="evidence" value="ECO:0007669"/>
    <property type="project" value="InterPro"/>
</dbReference>
<feature type="binding site" evidence="5">
    <location>
        <position position="584"/>
    </location>
    <ligand>
        <name>Zn(2+)</name>
        <dbReference type="ChEBI" id="CHEBI:29105"/>
        <label>1</label>
    </ligand>
</feature>
<feature type="binding site" evidence="4">
    <location>
        <position position="635"/>
    </location>
    <ligand>
        <name>AMP</name>
        <dbReference type="ChEBI" id="CHEBI:456215"/>
    </ligand>
</feature>
<evidence type="ECO:0000313" key="8">
    <source>
        <dbReference type="EMBL" id="GIL47709.1"/>
    </source>
</evidence>
<feature type="binding site" evidence="4">
    <location>
        <begin position="409"/>
        <end position="413"/>
    </location>
    <ligand>
        <name>AMP</name>
        <dbReference type="ChEBI" id="CHEBI:456215"/>
    </ligand>
</feature>
<feature type="domain" description="PDEase" evidence="7">
    <location>
        <begin position="334"/>
        <end position="678"/>
    </location>
</feature>
<keyword evidence="2 6" id="KW-0378">Hydrolase</keyword>
<dbReference type="InterPro" id="IPR023088">
    <property type="entry name" value="PDEase"/>
</dbReference>
<evidence type="ECO:0000256" key="1">
    <source>
        <dbReference type="ARBA" id="ARBA00022723"/>
    </source>
</evidence>
<evidence type="ECO:0000256" key="6">
    <source>
        <dbReference type="RuleBase" id="RU363067"/>
    </source>
</evidence>
<dbReference type="EMBL" id="BNCO01000004">
    <property type="protein sequence ID" value="GIL47709.1"/>
    <property type="molecule type" value="Genomic_DNA"/>
</dbReference>
<reference evidence="8" key="1">
    <citation type="journal article" date="2021" name="Proc. Natl. Acad. Sci. U.S.A.">
        <title>Three genomes in the algal genus Volvox reveal the fate of a haploid sex-determining region after a transition to homothallism.</title>
        <authorList>
            <person name="Yamamoto K."/>
            <person name="Hamaji T."/>
            <person name="Kawai-Toyooka H."/>
            <person name="Matsuzaki R."/>
            <person name="Takahashi F."/>
            <person name="Nishimura Y."/>
            <person name="Kawachi M."/>
            <person name="Noguchi H."/>
            <person name="Minakuchi Y."/>
            <person name="Umen J.G."/>
            <person name="Toyoda A."/>
            <person name="Nozaki H."/>
        </authorList>
    </citation>
    <scope>NUCLEOTIDE SEQUENCE</scope>
    <source>
        <strain evidence="8">NIES-3780</strain>
    </source>
</reference>